<evidence type="ECO:0000256" key="1">
    <source>
        <dbReference type="SAM" id="MobiDB-lite"/>
    </source>
</evidence>
<organism evidence="2">
    <name type="scientific">Triticum urartu</name>
    <name type="common">Red wild einkorn</name>
    <name type="synonym">Crithodium urartu</name>
    <dbReference type="NCBI Taxonomy" id="4572"/>
    <lineage>
        <taxon>Eukaryota</taxon>
        <taxon>Viridiplantae</taxon>
        <taxon>Streptophyta</taxon>
        <taxon>Embryophyta</taxon>
        <taxon>Tracheophyta</taxon>
        <taxon>Spermatophyta</taxon>
        <taxon>Magnoliopsida</taxon>
        <taxon>Liliopsida</taxon>
        <taxon>Poales</taxon>
        <taxon>Poaceae</taxon>
        <taxon>BOP clade</taxon>
        <taxon>Pooideae</taxon>
        <taxon>Triticodae</taxon>
        <taxon>Triticeae</taxon>
        <taxon>Triticinae</taxon>
        <taxon>Triticum</taxon>
    </lineage>
</organism>
<sequence>MATADLEAAIAALPVRKQRLRETFDRLVACAPPHYHLPFTWDDIDAHVSSLHASLSLRFRQMQQQPHPGAPVSATAIHDAEQPHPCVPVPATATPADGQPDPCVPVSATHGESIQEDEEMSGGRRHGLCGGAMAPGRRVPVPATATPADGQPDPCVPVSATHGESIQEDEEMVMEDEDASPVQEDDRVEDAGMGFVGAPWRQAGGTRDQEFPVPARAHALDAGSPMLRQPYTAFPPEVHSQLNLPMLQRQQPYMRYQQQEFPAMAVARNTYNIPPMVQQPYPYHNIPPMVQRPYVPYFRQEFSPDFRQEFFPDDDVTRQPFRQEFSPGFRQDFFPDDDVTRQPFRQEFSFRQEFFPDVTRQARMGIDHVLQEQYMAMAHHRPYSPQQQYMAHHQPHFPVAQAPSAHGQGSNTKRRPPSKTTDTDNINVRSSKPSKKSRRNFHKHHGKPKPNNEPFQKKTIYDYF</sequence>
<feature type="region of interest" description="Disordered" evidence="1">
    <location>
        <begin position="399"/>
        <end position="464"/>
    </location>
</feature>
<dbReference type="STRING" id="4572.M7ZHM3"/>
<evidence type="ECO:0000313" key="2">
    <source>
        <dbReference type="EMBL" id="EMS59131.1"/>
    </source>
</evidence>
<dbReference type="EMBL" id="KD124457">
    <property type="protein sequence ID" value="EMS59131.1"/>
    <property type="molecule type" value="Genomic_DNA"/>
</dbReference>
<gene>
    <name evidence="2" type="ORF">TRIUR3_34290</name>
</gene>
<protein>
    <submittedName>
        <fullName evidence="2">Uncharacterized protein</fullName>
    </submittedName>
</protein>
<feature type="compositionally biased region" description="Basic residues" evidence="1">
    <location>
        <begin position="432"/>
        <end position="448"/>
    </location>
</feature>
<proteinExistence type="predicted"/>
<name>M7ZHM3_TRIUA</name>
<feature type="compositionally biased region" description="Basic and acidic residues" evidence="1">
    <location>
        <begin position="455"/>
        <end position="464"/>
    </location>
</feature>
<dbReference type="AlphaFoldDB" id="M7ZHM3"/>
<reference evidence="2" key="1">
    <citation type="journal article" date="2013" name="Nature">
        <title>Draft genome of the wheat A-genome progenitor Triticum urartu.</title>
        <authorList>
            <person name="Ling H.Q."/>
            <person name="Zhao S."/>
            <person name="Liu D."/>
            <person name="Wang J."/>
            <person name="Sun H."/>
            <person name="Zhang C."/>
            <person name="Fan H."/>
            <person name="Li D."/>
            <person name="Dong L."/>
            <person name="Tao Y."/>
            <person name="Gao C."/>
            <person name="Wu H."/>
            <person name="Li Y."/>
            <person name="Cui Y."/>
            <person name="Guo X."/>
            <person name="Zheng S."/>
            <person name="Wang B."/>
            <person name="Yu K."/>
            <person name="Liang Q."/>
            <person name="Yang W."/>
            <person name="Lou X."/>
            <person name="Chen J."/>
            <person name="Feng M."/>
            <person name="Jian J."/>
            <person name="Zhang X."/>
            <person name="Luo G."/>
            <person name="Jiang Y."/>
            <person name="Liu J."/>
            <person name="Wang Z."/>
            <person name="Sha Y."/>
            <person name="Zhang B."/>
            <person name="Wu H."/>
            <person name="Tang D."/>
            <person name="Shen Q."/>
            <person name="Xue P."/>
            <person name="Zou S."/>
            <person name="Wang X."/>
            <person name="Liu X."/>
            <person name="Wang F."/>
            <person name="Yang Y."/>
            <person name="An X."/>
            <person name="Dong Z."/>
            <person name="Zhang K."/>
            <person name="Zhang X."/>
            <person name="Luo M.C."/>
            <person name="Dvorak J."/>
            <person name="Tong Y."/>
            <person name="Wang J."/>
            <person name="Yang H."/>
            <person name="Li Z."/>
            <person name="Wang D."/>
            <person name="Zhang A."/>
            <person name="Wang J."/>
        </authorList>
    </citation>
    <scope>NUCLEOTIDE SEQUENCE</scope>
</reference>
<dbReference type="OMA" id="DGQPDPC"/>
<feature type="region of interest" description="Disordered" evidence="1">
    <location>
        <begin position="82"/>
        <end position="155"/>
    </location>
</feature>
<accession>M7ZHM3</accession>
<feature type="compositionally biased region" description="Polar residues" evidence="1">
    <location>
        <begin position="418"/>
        <end position="428"/>
    </location>
</feature>